<accession>A0A926FCN1</accession>
<dbReference type="Gene3D" id="2.60.120.260">
    <property type="entry name" value="Galactose-binding domain-like"/>
    <property type="match status" value="1"/>
</dbReference>
<name>A0A926FCN1_9FIRM</name>
<comment type="caution">
    <text evidence="2">The sequence shown here is derived from an EMBL/GenBank/DDBJ whole genome shotgun (WGS) entry which is preliminary data.</text>
</comment>
<dbReference type="PANTHER" id="PTHR12631">
    <property type="entry name" value="ALPHA-L-IDURONIDASE"/>
    <property type="match status" value="1"/>
</dbReference>
<dbReference type="InterPro" id="IPR051923">
    <property type="entry name" value="Glycosyl_Hydrolase_39"/>
</dbReference>
<evidence type="ECO:0000256" key="1">
    <source>
        <dbReference type="SAM" id="SignalP"/>
    </source>
</evidence>
<dbReference type="InterPro" id="IPR017853">
    <property type="entry name" value="GH"/>
</dbReference>
<proteinExistence type="predicted"/>
<dbReference type="SUPFAM" id="SSF49344">
    <property type="entry name" value="CBD9-like"/>
    <property type="match status" value="1"/>
</dbReference>
<dbReference type="GO" id="GO:0004553">
    <property type="term" value="F:hydrolase activity, hydrolyzing O-glycosyl compounds"/>
    <property type="evidence" value="ECO:0007669"/>
    <property type="project" value="TreeGrafter"/>
</dbReference>
<dbReference type="PANTHER" id="PTHR12631:SF10">
    <property type="entry name" value="BETA-XYLOSIDASE-LIKE PROTEIN-RELATED"/>
    <property type="match status" value="1"/>
</dbReference>
<evidence type="ECO:0000313" key="3">
    <source>
        <dbReference type="Proteomes" id="UP000647416"/>
    </source>
</evidence>
<dbReference type="Gene3D" id="3.20.20.80">
    <property type="entry name" value="Glycosidases"/>
    <property type="match status" value="1"/>
</dbReference>
<sequence length="1387" mass="155690">MKNALFKNFAFILAFALIFTSAFFPSEIFAEESLTAQDAVNDAVVWYYSSVYMYSHGERLEIPAEDLTFIFKDNTIYAEYAYFSETFGAKYAYDGNNGLLSFEKNGTKVAVKLFDAYADIEENGAFTHNNCVYVPTGYIAKELGLNVFDNKRILYVSEKYDLNDEKFSYLRSEIEDLVYDTAVLYDFDQNLKFGTLSKWSGAKNVDDEFYKSWGVTDEDKHSGEKSLKLTAFPQDCAGYAGFSFPKVRLDKSKMYVVTFYVKATDDFKNNFPRLCMMGYSESGAWLSLEVFKDLAKGDYGNEWTRYDYVLDPSALNASVEYVDIVVAMAGNGQSGATSGALYFDDISLKSAQPRNDSAEKSPQIMSNKKMNWYKIGETVTMTPTQKLDTNVYKTAAMTVKNSYGEPVYEKTVSAKSFNDGISYVPDDIGYYELSFTRTDIYGQTTTYNEFYNYLNPKTSKYVRMDIPGQGIIVVPGDTKPMDERSPRWSASLYTNRYPAKNGEQISHPKGHQQDAIELADLVGFSKIRFHAFTPHSFNSNMDTVSNHERGDFYFDEYDESMREAARYGFTIITNFYGTPLYAAPNSPKGAFDPKTDAYGKQYYAYMPDNIKAYEAYMKKCVDQWDDICDYWEVWNEPHVYGGSVFWAGTTPDFIKLLKTSYEYIKSKGENEQVILGGLGARRYTSFVNELVKYGGWQYFDLLAMHGWDLDPWTYNNIAKSYGEEPKRICSTECHFTLKTPGSEFAYNTEKEETFRFLVSTLKDIKYGSEFTAHFSLPGSQADDELIRYMTDNKISAEYAYANGFYRRYPKYPQQFPRFLAAASHTFFEHAGKQYDYTDEYLFGDQNVVRMNTNGKEQLVVWLDGGSKAEAEILSSKVASLLDSDYEIYDWEGRKLEVSDLPSFTLRPETMYFIYGANSEKLDALPSGKGGGDGKGDVLYNLTERAAELAKSDLNAVSAITGTGALFDKTSGALADSIAYVTTDWQTVSDTDGAFSDGKSAKFSVSAGDDGMYFVFETEGISDAPIVSKTDDIDKNNILKFAFDTGGARQAKDAVVYSLGILNGECVLVKSSEAFIGGDVIADYTKEGGIANSAVVKTEEKGGKKYYKIFLPDGEIYPYQRDESKVFSFGASINAQNGARLIWSDVLKGETKGSGIGKVYFSRDAFFADGNYIAPEAQISAKPLFDKNNFSYADGINWIDSLEWVVCADGKEQGDFSARFASSVVEGDGLYLIWEVNDTTDNALAKTAGGLYSVDSVQFAIDTTGEKNNALRAEYQFGRILSNPDNSVLFKENVPSVAGKDVPENFTATRDVVKNCVHKISRTGDKTTYMLFMPFDEVYPYSPEQGSIKFSMLINNNDTNERVGYLEWGSGIGKTKNTAHYGKLVIDK</sequence>
<keyword evidence="3" id="KW-1185">Reference proteome</keyword>
<dbReference type="Gene3D" id="2.60.40.1190">
    <property type="match status" value="1"/>
</dbReference>
<evidence type="ECO:0008006" key="4">
    <source>
        <dbReference type="Google" id="ProtNLM"/>
    </source>
</evidence>
<keyword evidence="1" id="KW-0732">Signal</keyword>
<feature type="signal peptide" evidence="1">
    <location>
        <begin position="1"/>
        <end position="30"/>
    </location>
</feature>
<evidence type="ECO:0000313" key="2">
    <source>
        <dbReference type="EMBL" id="MBC8596029.1"/>
    </source>
</evidence>
<gene>
    <name evidence="2" type="ORF">H8706_03995</name>
</gene>
<dbReference type="EMBL" id="JACRTE010000003">
    <property type="protein sequence ID" value="MBC8596029.1"/>
    <property type="molecule type" value="Genomic_DNA"/>
</dbReference>
<protein>
    <recommendedName>
        <fullName evidence="4">Carbohydrate-binding domain-containing protein</fullName>
    </recommendedName>
</protein>
<dbReference type="RefSeq" id="WP_262431594.1">
    <property type="nucleotide sequence ID" value="NZ_JACRTE010000003.1"/>
</dbReference>
<dbReference type="Proteomes" id="UP000647416">
    <property type="component" value="Unassembled WGS sequence"/>
</dbReference>
<feature type="chain" id="PRO_5037323610" description="Carbohydrate-binding domain-containing protein" evidence="1">
    <location>
        <begin position="31"/>
        <end position="1387"/>
    </location>
</feature>
<reference evidence="2" key="1">
    <citation type="submission" date="2020-08" db="EMBL/GenBank/DDBJ databases">
        <title>Genome public.</title>
        <authorList>
            <person name="Liu C."/>
            <person name="Sun Q."/>
        </authorList>
    </citation>
    <scope>NUCLEOTIDE SEQUENCE</scope>
    <source>
        <strain evidence="2">NSJ-50</strain>
    </source>
</reference>
<organism evidence="2 3">
    <name type="scientific">Qingrenia yutianensis</name>
    <dbReference type="NCBI Taxonomy" id="2763676"/>
    <lineage>
        <taxon>Bacteria</taxon>
        <taxon>Bacillati</taxon>
        <taxon>Bacillota</taxon>
        <taxon>Clostridia</taxon>
        <taxon>Eubacteriales</taxon>
        <taxon>Oscillospiraceae</taxon>
        <taxon>Qingrenia</taxon>
    </lineage>
</organism>
<dbReference type="SUPFAM" id="SSF51445">
    <property type="entry name" value="(Trans)glycosidases"/>
    <property type="match status" value="1"/>
</dbReference>